<dbReference type="InterPro" id="IPR005069">
    <property type="entry name" value="Nucl-diP-sugar_transferase"/>
</dbReference>
<evidence type="ECO:0000256" key="1">
    <source>
        <dbReference type="SAM" id="MobiDB-lite"/>
    </source>
</evidence>
<protein>
    <recommendedName>
        <fullName evidence="4">Nucleotide-diphospho-sugar transferase domain-containing protein</fullName>
    </recommendedName>
</protein>
<gene>
    <name evidence="5" type="ORF">LAMO00422_LOCUS23130</name>
</gene>
<evidence type="ECO:0000256" key="3">
    <source>
        <dbReference type="SAM" id="SignalP"/>
    </source>
</evidence>
<feature type="transmembrane region" description="Helical" evidence="2">
    <location>
        <begin position="49"/>
        <end position="70"/>
    </location>
</feature>
<feature type="chain" id="PRO_5031136422" description="Nucleotide-diphospho-sugar transferase domain-containing protein" evidence="3">
    <location>
        <begin position="21"/>
        <end position="488"/>
    </location>
</feature>
<proteinExistence type="predicted"/>
<feature type="compositionally biased region" description="Basic and acidic residues" evidence="1">
    <location>
        <begin position="139"/>
        <end position="152"/>
    </location>
</feature>
<name>A0A7S0H3Y9_9EUKA</name>
<reference evidence="5" key="1">
    <citation type="submission" date="2021-01" db="EMBL/GenBank/DDBJ databases">
        <authorList>
            <person name="Corre E."/>
            <person name="Pelletier E."/>
            <person name="Niang G."/>
            <person name="Scheremetjew M."/>
            <person name="Finn R."/>
            <person name="Kale V."/>
            <person name="Holt S."/>
            <person name="Cochrane G."/>
            <person name="Meng A."/>
            <person name="Brown T."/>
            <person name="Cohen L."/>
        </authorList>
    </citation>
    <scope>NUCLEOTIDE SEQUENCE</scope>
    <source>
        <strain evidence="5">CCMP2058</strain>
    </source>
</reference>
<dbReference type="GO" id="GO:0016757">
    <property type="term" value="F:glycosyltransferase activity"/>
    <property type="evidence" value="ECO:0007669"/>
    <property type="project" value="TreeGrafter"/>
</dbReference>
<evidence type="ECO:0000259" key="4">
    <source>
        <dbReference type="Pfam" id="PF03407"/>
    </source>
</evidence>
<accession>A0A7S0H3Y9</accession>
<sequence length="488" mass="55234">MMISTNMAVILASLIGVASPFFANSAPMPWASFLTGAVLSSLAREVWPSAPSLHMYIVFGVGVSIPYACAGRGFSLWRPASKRYQGTARRMAITMLTILVFEIGLAILHPLECKVETNSRSSGVESPSPGSVRPNGIYDGDKKAPSPPDRWVDHRNWEKNDIGLPPPLKIKTAEFCHLNRMSLIDKDGYKCSEDESCVECADPLHYNNTITQFRIWKNPKLQEEFEEVFQYLVEGEPVVIQALNKGQVHLWLNWVCSCDYYKIPIRHQTILFATDYDTYKIAKEADFLVLEPTWSKTFKIDPVWGGQQAHRGHRFVNNFQMLLAKRLLARGHDVLCMDVDFIWMQDPIPFLKSLGDVSDILASLAPRWDSKGTANTGFMYLRNTPRTHLFVDSVINLMPIKGPSDQMLVNSVLRHYKMRQIRLTILPKSVISLLHKRTSFEHSLVIHCVSSWKSQRLNAAGLMFFNETCPLYHESLNPCAGNLTVCKL</sequence>
<keyword evidence="3" id="KW-0732">Signal</keyword>
<keyword evidence="2" id="KW-0472">Membrane</keyword>
<dbReference type="EMBL" id="HBEM01033885">
    <property type="protein sequence ID" value="CAD8464164.1"/>
    <property type="molecule type" value="Transcribed_RNA"/>
</dbReference>
<dbReference type="PANTHER" id="PTHR47032:SF1">
    <property type="entry name" value="UDP-D-XYLOSE:L-FUCOSE ALPHA-1,3-D-XYLOSYLTRANSFERASE-RELATED"/>
    <property type="match status" value="1"/>
</dbReference>
<feature type="region of interest" description="Disordered" evidence="1">
    <location>
        <begin position="119"/>
        <end position="152"/>
    </location>
</feature>
<feature type="transmembrane region" description="Helical" evidence="2">
    <location>
        <begin position="91"/>
        <end position="111"/>
    </location>
</feature>
<organism evidence="5">
    <name type="scientific">Amorphochlora amoebiformis</name>
    <dbReference type="NCBI Taxonomy" id="1561963"/>
    <lineage>
        <taxon>Eukaryota</taxon>
        <taxon>Sar</taxon>
        <taxon>Rhizaria</taxon>
        <taxon>Cercozoa</taxon>
        <taxon>Chlorarachniophyceae</taxon>
        <taxon>Amorphochlora</taxon>
    </lineage>
</organism>
<dbReference type="Pfam" id="PF03407">
    <property type="entry name" value="Nucleotid_trans"/>
    <property type="match status" value="1"/>
</dbReference>
<evidence type="ECO:0000256" key="2">
    <source>
        <dbReference type="SAM" id="Phobius"/>
    </source>
</evidence>
<dbReference type="PANTHER" id="PTHR47032">
    <property type="entry name" value="UDP-D-XYLOSE:L-FUCOSE ALPHA-1,3-D-XYLOSYLTRANSFERASE-RELATED"/>
    <property type="match status" value="1"/>
</dbReference>
<keyword evidence="2" id="KW-0812">Transmembrane</keyword>
<dbReference type="GO" id="GO:0005794">
    <property type="term" value="C:Golgi apparatus"/>
    <property type="evidence" value="ECO:0007669"/>
    <property type="project" value="TreeGrafter"/>
</dbReference>
<feature type="compositionally biased region" description="Low complexity" evidence="1">
    <location>
        <begin position="119"/>
        <end position="133"/>
    </location>
</feature>
<feature type="signal peptide" evidence="3">
    <location>
        <begin position="1"/>
        <end position="20"/>
    </location>
</feature>
<dbReference type="AlphaFoldDB" id="A0A7S0H3Y9"/>
<evidence type="ECO:0000313" key="5">
    <source>
        <dbReference type="EMBL" id="CAD8464164.1"/>
    </source>
</evidence>
<feature type="domain" description="Nucleotide-diphospho-sugar transferase" evidence="4">
    <location>
        <begin position="270"/>
        <end position="432"/>
    </location>
</feature>
<keyword evidence="2" id="KW-1133">Transmembrane helix</keyword>
<dbReference type="InterPro" id="IPR052636">
    <property type="entry name" value="UDP-D-xylose:L-fucose_XylT"/>
</dbReference>